<dbReference type="GO" id="GO:0050660">
    <property type="term" value="F:flavin adenine dinucleotide binding"/>
    <property type="evidence" value="ECO:0007669"/>
    <property type="project" value="InterPro"/>
</dbReference>
<accession>A0A171KWR9</accession>
<dbReference type="STRING" id="206506.AAV32_03540"/>
<dbReference type="Gene3D" id="2.40.110.10">
    <property type="entry name" value="Butyryl-CoA Dehydrogenase, subunit A, domain 2"/>
    <property type="match status" value="1"/>
</dbReference>
<sequence length="527" mass="59208">MYPERYRSDTHRPLTGAEYLASLRDGREIYIYGDRVEDVTTHPAFRNAAASVAHLYDALHDPATRDELCWNTDTGSGGYTHKFFTIPRTQDELREQRDAIAAWSRLSYGWMGRTPDYKAAFGQALGANPEFYGRFADNARHWYRRIQESVLYLNHAIVNPPIDRNLPSDQVSDVFMRIVEENDKGIVVSGAKVVATNSALTHYNFIGFGSAQVMGDNTDFAVMFLAPMNARGVKLICRPSYELQAGLTGGAFEYPLSSRFDENDAILVLDKVFVPWEDVLVHRDYERCRNFASQGGFGRIYPMQGCTRLAVKLDFISGLLVKALECTGTLEFRGVAAQVGEVVAWRNLFWSLTDAMYGAAERQDSWSTPALLPSNQAMQTYRVMAPTAYPAIKKIIEQTVASGLIYLPSGARDLANPELDKYLSVYCRGSGGMDHVQRIKILKLMWDAIGSEFGGRHELYEINYAGNQDDIRLQTLGYAKTSGKLAQMTGLVDQCLSEYDQHGWTVPHLHNSNDINALDRIRQPRQA</sequence>
<evidence type="ECO:0000256" key="6">
    <source>
        <dbReference type="PIRSR" id="PIRSR000331-2"/>
    </source>
</evidence>
<evidence type="ECO:0000313" key="11">
    <source>
        <dbReference type="Proteomes" id="UP000078084"/>
    </source>
</evidence>
<keyword evidence="2 6" id="KW-0274">FAD</keyword>
<dbReference type="SUPFAM" id="SSF47203">
    <property type="entry name" value="Acyl-CoA dehydrogenase C-terminal domain-like"/>
    <property type="match status" value="1"/>
</dbReference>
<proteinExistence type="inferred from homology"/>
<evidence type="ECO:0000256" key="5">
    <source>
        <dbReference type="ARBA" id="ARBA00061227"/>
    </source>
</evidence>
<feature type="binding site" evidence="6">
    <location>
        <position position="196"/>
    </location>
    <ligand>
        <name>FAD</name>
        <dbReference type="ChEBI" id="CHEBI:57692"/>
    </ligand>
</feature>
<evidence type="ECO:0000256" key="4">
    <source>
        <dbReference type="ARBA" id="ARBA00023033"/>
    </source>
</evidence>
<dbReference type="EMBL" id="LBNE01000001">
    <property type="protein sequence ID" value="KKO73336.1"/>
    <property type="molecule type" value="Genomic_DNA"/>
</dbReference>
<dbReference type="GO" id="GO:0016627">
    <property type="term" value="F:oxidoreductase activity, acting on the CH-CH group of donors"/>
    <property type="evidence" value="ECO:0007669"/>
    <property type="project" value="InterPro"/>
</dbReference>
<dbReference type="GO" id="GO:0016712">
    <property type="term" value="F:oxidoreductase activity, acting on paired donors, with incorporation or reduction of molecular oxygen, reduced flavin or flavoprotein as one donor, and incorporation of one atom of oxygen"/>
    <property type="evidence" value="ECO:0007669"/>
    <property type="project" value="InterPro"/>
</dbReference>
<organism evidence="9 11">
    <name type="scientific">Kerstersia gyiorum</name>
    <dbReference type="NCBI Taxonomy" id="206506"/>
    <lineage>
        <taxon>Bacteria</taxon>
        <taxon>Pseudomonadati</taxon>
        <taxon>Pseudomonadota</taxon>
        <taxon>Betaproteobacteria</taxon>
        <taxon>Burkholderiales</taxon>
        <taxon>Alcaligenaceae</taxon>
        <taxon>Kerstersia</taxon>
    </lineage>
</organism>
<evidence type="ECO:0000259" key="8">
    <source>
        <dbReference type="Pfam" id="PF11794"/>
    </source>
</evidence>
<feature type="domain" description="HpaB/PvcC/4-BUDH N-terminal" evidence="8">
    <location>
        <begin position="15"/>
        <end position="281"/>
    </location>
</feature>
<dbReference type="InterPro" id="IPR009100">
    <property type="entry name" value="AcylCoA_DH/oxidase_NM_dom_sf"/>
</dbReference>
<comment type="similarity">
    <text evidence="5">Belongs to the FADH(2)-utilizing monooxygenase family.</text>
</comment>
<dbReference type="PANTHER" id="PTHR36117">
    <property type="entry name" value="4-HYDROXYPHENYLACETATE 3-MONOOXYGENASE-RELATED"/>
    <property type="match status" value="1"/>
</dbReference>
<dbReference type="InterPro" id="IPR012688">
    <property type="entry name" value="HpaB_gammaproteobact"/>
</dbReference>
<dbReference type="FunFam" id="1.10.3140.10:FF:000001">
    <property type="entry name" value="4-hydroxyphenylacetate 3-monooxygenase oxygenase component"/>
    <property type="match status" value="1"/>
</dbReference>
<keyword evidence="4 10" id="KW-0503">Monooxygenase</keyword>
<evidence type="ECO:0000256" key="3">
    <source>
        <dbReference type="ARBA" id="ARBA00023002"/>
    </source>
</evidence>
<dbReference type="PATRIC" id="fig|206506.3.peg.776"/>
<evidence type="ECO:0000313" key="9">
    <source>
        <dbReference type="EMBL" id="KKO73336.1"/>
    </source>
</evidence>
<protein>
    <submittedName>
        <fullName evidence="10">4-hydroxyphenylacetate 3-monooxygenase oxygenase component</fullName>
    </submittedName>
    <submittedName>
        <fullName evidence="9">Pyoverdin chromophore biosynthetic protein pvcC</fullName>
    </submittedName>
</protein>
<evidence type="ECO:0000259" key="7">
    <source>
        <dbReference type="Pfam" id="PF03241"/>
    </source>
</evidence>
<dbReference type="AlphaFoldDB" id="A0A171KWR9"/>
<dbReference type="PIRSF" id="PIRSF500125">
    <property type="entry name" value="4_HPA_large"/>
    <property type="match status" value="1"/>
</dbReference>
<dbReference type="EMBL" id="SGWZ01000001">
    <property type="protein sequence ID" value="RZS73345.1"/>
    <property type="molecule type" value="Genomic_DNA"/>
</dbReference>
<keyword evidence="1" id="KW-0285">Flavoprotein</keyword>
<dbReference type="Pfam" id="PF11794">
    <property type="entry name" value="HpaB_N"/>
    <property type="match status" value="1"/>
</dbReference>
<reference evidence="9 11" key="1">
    <citation type="submission" date="2015-04" db="EMBL/GenBank/DDBJ databases">
        <title>Genome sequence of Kerstersia gyiorum CG1.</title>
        <authorList>
            <person name="Greninger A.L."/>
            <person name="Kozyreva V."/>
            <person name="Chaturvedi V."/>
        </authorList>
    </citation>
    <scope>NUCLEOTIDE SEQUENCE [LARGE SCALE GENOMIC DNA]</scope>
    <source>
        <strain evidence="9 11">CG1</strain>
    </source>
</reference>
<dbReference type="GeneID" id="99727960"/>
<dbReference type="SUPFAM" id="SSF56645">
    <property type="entry name" value="Acyl-CoA dehydrogenase NM domain-like"/>
    <property type="match status" value="1"/>
</dbReference>
<dbReference type="InterPro" id="IPR024677">
    <property type="entry name" value="HpaB/PvcC"/>
</dbReference>
<gene>
    <name evidence="9" type="ORF">AAV32_03540</name>
    <name evidence="10" type="ORF">EV679_0536</name>
</gene>
<dbReference type="FunFam" id="2.40.110.10:FF:000026">
    <property type="entry name" value="4-hydroxyphenylacetate 3-monooxygenase oxygenase component"/>
    <property type="match status" value="1"/>
</dbReference>
<evidence type="ECO:0000313" key="12">
    <source>
        <dbReference type="Proteomes" id="UP000292039"/>
    </source>
</evidence>
<dbReference type="GO" id="GO:0010124">
    <property type="term" value="P:phenylacetate catabolic process"/>
    <property type="evidence" value="ECO:0007669"/>
    <property type="project" value="InterPro"/>
</dbReference>
<evidence type="ECO:0000256" key="1">
    <source>
        <dbReference type="ARBA" id="ARBA00022630"/>
    </source>
</evidence>
<dbReference type="Gene3D" id="1.10.3140.10">
    <property type="entry name" value="4-hydroxybutyryl-coa dehydratase, domain 1"/>
    <property type="match status" value="1"/>
</dbReference>
<dbReference type="InterPro" id="IPR036250">
    <property type="entry name" value="AcylCo_DH-like_C"/>
</dbReference>
<dbReference type="Pfam" id="PF03241">
    <property type="entry name" value="HpaB"/>
    <property type="match status" value="1"/>
</dbReference>
<keyword evidence="3" id="KW-0560">Oxidoreductase</keyword>
<dbReference type="InterPro" id="IPR024674">
    <property type="entry name" value="HpaB/PvcC/4-BUDH_N"/>
</dbReference>
<feature type="domain" description="HpaB/PvcC/4-BUDH C-terminal" evidence="7">
    <location>
        <begin position="288"/>
        <end position="492"/>
    </location>
</feature>
<reference evidence="10 12" key="2">
    <citation type="submission" date="2019-02" db="EMBL/GenBank/DDBJ databases">
        <title>Genomic Encyclopedia of Type Strains, Phase IV (KMG-IV): sequencing the most valuable type-strain genomes for metagenomic binning, comparative biology and taxonomic classification.</title>
        <authorList>
            <person name="Goeker M."/>
        </authorList>
    </citation>
    <scope>NUCLEOTIDE SEQUENCE [LARGE SCALE GENOMIC DNA]</scope>
    <source>
        <strain evidence="10 12">DSM 16618</strain>
    </source>
</reference>
<dbReference type="InterPro" id="IPR004925">
    <property type="entry name" value="HpaB/PvcC/4-BUDH"/>
</dbReference>
<dbReference type="InterPro" id="IPR046373">
    <property type="entry name" value="Acyl-CoA_Oxase/DH_mid-dom_sf"/>
</dbReference>
<dbReference type="NCBIfam" id="TIGR02310">
    <property type="entry name" value="HpaB-2"/>
    <property type="match status" value="1"/>
</dbReference>
<dbReference type="PIRSF" id="PIRSF000331">
    <property type="entry name" value="HpaA_HpaB"/>
    <property type="match status" value="1"/>
</dbReference>
<evidence type="ECO:0000313" key="10">
    <source>
        <dbReference type="EMBL" id="RZS73345.1"/>
    </source>
</evidence>
<dbReference type="InterPro" id="IPR024719">
    <property type="entry name" value="HpaB/PvcC/4-BUDH_C"/>
</dbReference>
<dbReference type="Proteomes" id="UP000078084">
    <property type="component" value="Unassembled WGS sequence"/>
</dbReference>
<keyword evidence="11" id="KW-1185">Reference proteome</keyword>
<dbReference type="PANTHER" id="PTHR36117:SF3">
    <property type="entry name" value="4-HYDROXYPHENYLACETATE 3-MONOOXYGENASE-RELATED"/>
    <property type="match status" value="1"/>
</dbReference>
<dbReference type="Proteomes" id="UP000292039">
    <property type="component" value="Unassembled WGS sequence"/>
</dbReference>
<evidence type="ECO:0000256" key="2">
    <source>
        <dbReference type="ARBA" id="ARBA00022827"/>
    </source>
</evidence>
<name>A0A171KWR9_9BURK</name>
<comment type="caution">
    <text evidence="9">The sequence shown here is derived from an EMBL/GenBank/DDBJ whole genome shotgun (WGS) entry which is preliminary data.</text>
</comment>
<feature type="binding site" evidence="6">
    <location>
        <begin position="155"/>
        <end position="157"/>
    </location>
    <ligand>
        <name>FAD</name>
        <dbReference type="ChEBI" id="CHEBI:57692"/>
    </ligand>
</feature>
<dbReference type="RefSeq" id="WP_068367522.1">
    <property type="nucleotide sequence ID" value="NZ_CBCSEB010000010.1"/>
</dbReference>
<dbReference type="Gene3D" id="1.20.140.10">
    <property type="entry name" value="Butyryl-CoA Dehydrogenase, subunit A, domain 3"/>
    <property type="match status" value="1"/>
</dbReference>